<keyword evidence="4 6" id="KW-1133">Transmembrane helix</keyword>
<evidence type="ECO:0000256" key="2">
    <source>
        <dbReference type="ARBA" id="ARBA00006143"/>
    </source>
</evidence>
<dbReference type="InterPro" id="IPR051790">
    <property type="entry name" value="Cytochrome_c-biogenesis_DsbD"/>
</dbReference>
<dbReference type="OrthoDB" id="9803065at2"/>
<accession>A0A0U4CM23</accession>
<feature type="transmembrane region" description="Helical" evidence="6">
    <location>
        <begin position="61"/>
        <end position="84"/>
    </location>
</feature>
<proteinExistence type="inferred from homology"/>
<organism evidence="8 9">
    <name type="scientific">Aeromicrobium erythreum</name>
    <dbReference type="NCBI Taxonomy" id="2041"/>
    <lineage>
        <taxon>Bacteria</taxon>
        <taxon>Bacillati</taxon>
        <taxon>Actinomycetota</taxon>
        <taxon>Actinomycetes</taxon>
        <taxon>Propionibacteriales</taxon>
        <taxon>Nocardioidaceae</taxon>
        <taxon>Aeromicrobium</taxon>
    </lineage>
</organism>
<dbReference type="PANTHER" id="PTHR31272:SF4">
    <property type="entry name" value="CYTOCHROME C-TYPE BIOGENESIS PROTEIN HI_1454-RELATED"/>
    <property type="match status" value="1"/>
</dbReference>
<dbReference type="PATRIC" id="fig|2041.4.peg.664"/>
<dbReference type="Pfam" id="PF02683">
    <property type="entry name" value="DsbD_TM"/>
    <property type="match status" value="1"/>
</dbReference>
<evidence type="ECO:0000259" key="7">
    <source>
        <dbReference type="Pfam" id="PF02683"/>
    </source>
</evidence>
<evidence type="ECO:0000256" key="3">
    <source>
        <dbReference type="ARBA" id="ARBA00022692"/>
    </source>
</evidence>
<dbReference type="Proteomes" id="UP000067689">
    <property type="component" value="Chromosome"/>
</dbReference>
<gene>
    <name evidence="8" type="ORF">AERYTH_03165</name>
</gene>
<name>A0A0U4CM23_9ACTN</name>
<evidence type="ECO:0000256" key="6">
    <source>
        <dbReference type="SAM" id="Phobius"/>
    </source>
</evidence>
<evidence type="ECO:0000256" key="5">
    <source>
        <dbReference type="ARBA" id="ARBA00023136"/>
    </source>
</evidence>
<dbReference type="KEGG" id="aer:AERYTH_03165"/>
<evidence type="ECO:0000256" key="1">
    <source>
        <dbReference type="ARBA" id="ARBA00004141"/>
    </source>
</evidence>
<keyword evidence="3 6" id="KW-0812">Transmembrane</keyword>
<comment type="subcellular location">
    <subcellularLocation>
        <location evidence="1">Membrane</location>
        <topology evidence="1">Multi-pass membrane protein</topology>
    </subcellularLocation>
</comment>
<dbReference type="EMBL" id="CP011502">
    <property type="protein sequence ID" value="ALX03772.1"/>
    <property type="molecule type" value="Genomic_DNA"/>
</dbReference>
<keyword evidence="5 6" id="KW-0472">Membrane</keyword>
<dbReference type="PANTHER" id="PTHR31272">
    <property type="entry name" value="CYTOCHROME C-TYPE BIOGENESIS PROTEIN HI_1454-RELATED"/>
    <property type="match status" value="1"/>
</dbReference>
<feature type="transmembrane region" description="Helical" evidence="6">
    <location>
        <begin position="131"/>
        <end position="159"/>
    </location>
</feature>
<feature type="transmembrane region" description="Helical" evidence="6">
    <location>
        <begin position="213"/>
        <end position="230"/>
    </location>
</feature>
<feature type="transmembrane region" description="Helical" evidence="6">
    <location>
        <begin position="96"/>
        <end position="119"/>
    </location>
</feature>
<evidence type="ECO:0000256" key="4">
    <source>
        <dbReference type="ARBA" id="ARBA00022989"/>
    </source>
</evidence>
<dbReference type="AlphaFoldDB" id="A0A0U4CM23"/>
<comment type="similarity">
    <text evidence="2">Belongs to the DsbD family.</text>
</comment>
<feature type="domain" description="Cytochrome C biogenesis protein transmembrane" evidence="7">
    <location>
        <begin position="15"/>
        <end position="226"/>
    </location>
</feature>
<dbReference type="InterPro" id="IPR003834">
    <property type="entry name" value="Cyt_c_assmbl_TM_dom"/>
</dbReference>
<keyword evidence="9" id="KW-1185">Reference proteome</keyword>
<dbReference type="RefSeq" id="WP_067854553.1">
    <property type="nucleotide sequence ID" value="NZ_CP011502.1"/>
</dbReference>
<feature type="transmembrane region" description="Helical" evidence="6">
    <location>
        <begin position="171"/>
        <end position="193"/>
    </location>
</feature>
<protein>
    <submittedName>
        <fullName evidence="8">Cytochrome C biogenesis protein ResC</fullName>
    </submittedName>
</protein>
<dbReference type="GO" id="GO:0016020">
    <property type="term" value="C:membrane"/>
    <property type="evidence" value="ECO:0007669"/>
    <property type="project" value="UniProtKB-SubCell"/>
</dbReference>
<feature type="transmembrane region" description="Helical" evidence="6">
    <location>
        <begin position="20"/>
        <end position="41"/>
    </location>
</feature>
<reference evidence="8 9" key="1">
    <citation type="journal article" date="1991" name="Int. J. Syst. Bacteriol.">
        <title>Description of the erythromycin-producing bacterium Arthrobacter sp. strain NRRL B-3381 as Aeromicrobium erythreum gen. nov., sp. nov.</title>
        <authorList>
            <person name="Miller E.S."/>
            <person name="Woese C.R."/>
            <person name="Brenner S."/>
        </authorList>
    </citation>
    <scope>NUCLEOTIDE SEQUENCE [LARGE SCALE GENOMIC DNA]</scope>
    <source>
        <strain evidence="8 9">AR18</strain>
    </source>
</reference>
<evidence type="ECO:0000313" key="9">
    <source>
        <dbReference type="Proteomes" id="UP000067689"/>
    </source>
</evidence>
<dbReference type="GO" id="GO:0017004">
    <property type="term" value="P:cytochrome complex assembly"/>
    <property type="evidence" value="ECO:0007669"/>
    <property type="project" value="InterPro"/>
</dbReference>
<sequence length="248" mass="26009">MTDWFADTVLSGSLLLAVPIAVLAGLVSFFSPCVLPLLPGYLSYVSGVGVQDLETKGRSRLLLGSVLFVLGFTVVFVTGGALFGALGQELYDYRRAMSVVLGIVVIVLGLVFSGVLPILQRDVRVHAVPAVGVAVAPLLGLFFGLGWLPCIGPTLGAVLTLANNSGTLERGAFLTFVYCLGLGVPFVLAALGFGRFMHAVRWARRHQQTLQRVGGGLLVVVGVLLVTGVWDAVVVQLQTWAGGYGAAI</sequence>
<dbReference type="STRING" id="2041.AERYTH_03165"/>
<evidence type="ECO:0000313" key="8">
    <source>
        <dbReference type="EMBL" id="ALX03772.1"/>
    </source>
</evidence>